<dbReference type="RefSeq" id="WP_280801688.1">
    <property type="nucleotide sequence ID" value="NZ_JANQDF010000071.1"/>
</dbReference>
<name>A0ABT6KDA8_9CYAN</name>
<dbReference type="PANTHER" id="PTHR34203">
    <property type="entry name" value="METHYLTRANSFERASE, FKBM FAMILY PROTEIN"/>
    <property type="match status" value="1"/>
</dbReference>
<keyword evidence="2" id="KW-0489">Methyltransferase</keyword>
<dbReference type="EMBL" id="JANQDF010000071">
    <property type="protein sequence ID" value="MDH6105682.1"/>
    <property type="molecule type" value="Genomic_DNA"/>
</dbReference>
<dbReference type="NCBIfam" id="TIGR01444">
    <property type="entry name" value="fkbM_fam"/>
    <property type="match status" value="1"/>
</dbReference>
<proteinExistence type="predicted"/>
<dbReference type="GO" id="GO:0008168">
    <property type="term" value="F:methyltransferase activity"/>
    <property type="evidence" value="ECO:0007669"/>
    <property type="project" value="UniProtKB-KW"/>
</dbReference>
<gene>
    <name evidence="2" type="ORF">NWP22_07350</name>
</gene>
<dbReference type="Proteomes" id="UP001159386">
    <property type="component" value="Unassembled WGS sequence"/>
</dbReference>
<keyword evidence="2" id="KW-0808">Transferase</keyword>
<organism evidence="2 3">
    <name type="scientific">Anabaenopsis tanganyikae CS-531</name>
    <dbReference type="NCBI Taxonomy" id="2785304"/>
    <lineage>
        <taxon>Bacteria</taxon>
        <taxon>Bacillati</taxon>
        <taxon>Cyanobacteriota</taxon>
        <taxon>Cyanophyceae</taxon>
        <taxon>Nostocales</taxon>
        <taxon>Nodulariaceae</taxon>
        <taxon>Anabaenopsis</taxon>
        <taxon>Anabaenopsis tanganyikae</taxon>
    </lineage>
</organism>
<protein>
    <submittedName>
        <fullName evidence="2">FkbM family methyltransferase</fullName>
    </submittedName>
</protein>
<dbReference type="Gene3D" id="3.40.50.150">
    <property type="entry name" value="Vaccinia Virus protein VP39"/>
    <property type="match status" value="1"/>
</dbReference>
<feature type="domain" description="Methyltransferase FkbM" evidence="1">
    <location>
        <begin position="154"/>
        <end position="295"/>
    </location>
</feature>
<dbReference type="PANTHER" id="PTHR34203:SF15">
    <property type="entry name" value="SLL1173 PROTEIN"/>
    <property type="match status" value="1"/>
</dbReference>
<comment type="caution">
    <text evidence="2">The sequence shown here is derived from an EMBL/GenBank/DDBJ whole genome shotgun (WGS) entry which is preliminary data.</text>
</comment>
<reference evidence="2 3" key="1">
    <citation type="journal article" date="2023" name="J. Phycol.">
        <title>Chrysosporum ovalisporum is synonymous with the true-branching cyanobacterium Umezakia natans (Nostocales/Aphanizomenonaceae).</title>
        <authorList>
            <person name="McGregor G.B."/>
            <person name="Sendall B.C."/>
            <person name="Niiyama Y."/>
            <person name="Tuji A."/>
            <person name="Willis A."/>
        </authorList>
    </citation>
    <scope>NUCLEOTIDE SEQUENCE [LARGE SCALE GENOMIC DNA]</scope>
    <source>
        <strain evidence="2 3">CS-531</strain>
    </source>
</reference>
<evidence type="ECO:0000259" key="1">
    <source>
        <dbReference type="Pfam" id="PF05050"/>
    </source>
</evidence>
<accession>A0ABT6KDA8</accession>
<dbReference type="Pfam" id="PF05050">
    <property type="entry name" value="Methyltransf_21"/>
    <property type="match status" value="1"/>
</dbReference>
<dbReference type="InterPro" id="IPR052514">
    <property type="entry name" value="SAM-dependent_MTase"/>
</dbReference>
<evidence type="ECO:0000313" key="3">
    <source>
        <dbReference type="Proteomes" id="UP001159386"/>
    </source>
</evidence>
<dbReference type="InterPro" id="IPR029063">
    <property type="entry name" value="SAM-dependent_MTases_sf"/>
</dbReference>
<dbReference type="SUPFAM" id="SSF53335">
    <property type="entry name" value="S-adenosyl-L-methionine-dependent methyltransferases"/>
    <property type="match status" value="1"/>
</dbReference>
<dbReference type="InterPro" id="IPR006342">
    <property type="entry name" value="FkbM_mtfrase"/>
</dbReference>
<evidence type="ECO:0000313" key="2">
    <source>
        <dbReference type="EMBL" id="MDH6105682.1"/>
    </source>
</evidence>
<keyword evidence="3" id="KW-1185">Reference proteome</keyword>
<dbReference type="GO" id="GO:0032259">
    <property type="term" value="P:methylation"/>
    <property type="evidence" value="ECO:0007669"/>
    <property type="project" value="UniProtKB-KW"/>
</dbReference>
<sequence>MNQFIKDIQNILKTLRNKTARLYAHPLHIKLDEILQKYDTIQFGKEINPIDAFFAYRLLLGRNPSLLKELPDLLSLEKVTLREFLNNLIGSEEFSKSPGFLPPNKILLSEIENFRFWFNSSDREMGVVMALGYYEPFSVELIKKIVKPGMICIDAGAQTGFYTCLMASIGAEVHAFEPMEKSYDLLVKNIQENNFQERVKTYKIACSDSNKLLSGSIVSNMYVNTEINLGEKITIQAAAVDDILTSQVDIIKIDIEGHEPQALDGMKNIINNYKPIIFSEINEYWLQQCSGINASQYVNILNNLNYQVFAIHDLNNALQPETLKLEILETMDIIAFHNDREMKW</sequence>